<name>A0ACB0XZX0_MELEN</name>
<evidence type="ECO:0000313" key="2">
    <source>
        <dbReference type="Proteomes" id="UP001497535"/>
    </source>
</evidence>
<evidence type="ECO:0000313" key="1">
    <source>
        <dbReference type="EMBL" id="CAK5025383.1"/>
    </source>
</evidence>
<sequence length="81" mass="8476">MCPLLPSFNFQPGIASQQCTTYTGSDSPPKMHVSDEMTTSNQAQVMGRSQMTQSHSSGGLKSRLMNVLGLSPGNEGAGGSQ</sequence>
<proteinExistence type="predicted"/>
<gene>
    <name evidence="1" type="ORF">MENTE1834_LOCUS5768</name>
</gene>
<keyword evidence="2" id="KW-1185">Reference proteome</keyword>
<reference evidence="1" key="1">
    <citation type="submission" date="2023-11" db="EMBL/GenBank/DDBJ databases">
        <authorList>
            <person name="Poullet M."/>
        </authorList>
    </citation>
    <scope>NUCLEOTIDE SEQUENCE</scope>
    <source>
        <strain evidence="1">E1834</strain>
    </source>
</reference>
<dbReference type="EMBL" id="CAVMJV010000004">
    <property type="protein sequence ID" value="CAK5025383.1"/>
    <property type="molecule type" value="Genomic_DNA"/>
</dbReference>
<protein>
    <submittedName>
        <fullName evidence="1">Uncharacterized protein</fullName>
    </submittedName>
</protein>
<organism evidence="1 2">
    <name type="scientific">Meloidogyne enterolobii</name>
    <name type="common">Root-knot nematode worm</name>
    <name type="synonym">Meloidogyne mayaguensis</name>
    <dbReference type="NCBI Taxonomy" id="390850"/>
    <lineage>
        <taxon>Eukaryota</taxon>
        <taxon>Metazoa</taxon>
        <taxon>Ecdysozoa</taxon>
        <taxon>Nematoda</taxon>
        <taxon>Chromadorea</taxon>
        <taxon>Rhabditida</taxon>
        <taxon>Tylenchina</taxon>
        <taxon>Tylenchomorpha</taxon>
        <taxon>Tylenchoidea</taxon>
        <taxon>Meloidogynidae</taxon>
        <taxon>Meloidogyninae</taxon>
        <taxon>Meloidogyne</taxon>
    </lineage>
</organism>
<comment type="caution">
    <text evidence="1">The sequence shown here is derived from an EMBL/GenBank/DDBJ whole genome shotgun (WGS) entry which is preliminary data.</text>
</comment>
<accession>A0ACB0XZX0</accession>
<dbReference type="Proteomes" id="UP001497535">
    <property type="component" value="Unassembled WGS sequence"/>
</dbReference>